<feature type="transmembrane region" description="Helical" evidence="1">
    <location>
        <begin position="39"/>
        <end position="56"/>
    </location>
</feature>
<dbReference type="EMBL" id="FNFP01000001">
    <property type="protein sequence ID" value="SDJ97505.1"/>
    <property type="molecule type" value="Genomic_DNA"/>
</dbReference>
<gene>
    <name evidence="2" type="ORF">SAMN05660472_00419</name>
</gene>
<name>A0A1G8Y5R6_9FIRM</name>
<dbReference type="AlphaFoldDB" id="A0A1G8Y5R6"/>
<evidence type="ECO:0000313" key="3">
    <source>
        <dbReference type="Proteomes" id="UP000198718"/>
    </source>
</evidence>
<protein>
    <submittedName>
        <fullName evidence="2">Uncharacterized protein</fullName>
    </submittedName>
</protein>
<accession>A0A1G8Y5R6</accession>
<keyword evidence="1" id="KW-0812">Transmembrane</keyword>
<evidence type="ECO:0000256" key="1">
    <source>
        <dbReference type="SAM" id="Phobius"/>
    </source>
</evidence>
<keyword evidence="1" id="KW-0472">Membrane</keyword>
<keyword evidence="3" id="KW-1185">Reference proteome</keyword>
<proteinExistence type="predicted"/>
<evidence type="ECO:0000313" key="2">
    <source>
        <dbReference type="EMBL" id="SDJ97505.1"/>
    </source>
</evidence>
<keyword evidence="1" id="KW-1133">Transmembrane helix</keyword>
<feature type="transmembrane region" description="Helical" evidence="1">
    <location>
        <begin position="9"/>
        <end position="27"/>
    </location>
</feature>
<dbReference type="Proteomes" id="UP000198718">
    <property type="component" value="Unassembled WGS sequence"/>
</dbReference>
<organism evidence="2 3">
    <name type="scientific">Natronincola ferrireducens</name>
    <dbReference type="NCBI Taxonomy" id="393762"/>
    <lineage>
        <taxon>Bacteria</taxon>
        <taxon>Bacillati</taxon>
        <taxon>Bacillota</taxon>
        <taxon>Clostridia</taxon>
        <taxon>Peptostreptococcales</taxon>
        <taxon>Natronincolaceae</taxon>
        <taxon>Natronincola</taxon>
    </lineage>
</organism>
<sequence>MKVAINKKVLLYLVTMVMTYMIISLIIKGSFSNIEWDVILVMCSVSFVTLIIMGGIKEKNK</sequence>
<reference evidence="2 3" key="1">
    <citation type="submission" date="2016-10" db="EMBL/GenBank/DDBJ databases">
        <authorList>
            <person name="de Groot N.N."/>
        </authorList>
    </citation>
    <scope>NUCLEOTIDE SEQUENCE [LARGE SCALE GENOMIC DNA]</scope>
    <source>
        <strain evidence="2 3">DSM 18346</strain>
    </source>
</reference>